<dbReference type="Proteomes" id="UP001143910">
    <property type="component" value="Unassembled WGS sequence"/>
</dbReference>
<organism evidence="1 2">
    <name type="scientific">Zarea fungicola</name>
    <dbReference type="NCBI Taxonomy" id="93591"/>
    <lineage>
        <taxon>Eukaryota</taxon>
        <taxon>Fungi</taxon>
        <taxon>Dikarya</taxon>
        <taxon>Ascomycota</taxon>
        <taxon>Pezizomycotina</taxon>
        <taxon>Sordariomycetes</taxon>
        <taxon>Hypocreomycetidae</taxon>
        <taxon>Hypocreales</taxon>
        <taxon>Cordycipitaceae</taxon>
        <taxon>Zarea</taxon>
    </lineage>
</organism>
<dbReference type="EMBL" id="JANJQO010001069">
    <property type="protein sequence ID" value="KAJ2972864.1"/>
    <property type="molecule type" value="Genomic_DNA"/>
</dbReference>
<proteinExistence type="predicted"/>
<name>A0ACC1N344_9HYPO</name>
<accession>A0ACC1N344</accession>
<reference evidence="1" key="1">
    <citation type="submission" date="2022-08" db="EMBL/GenBank/DDBJ databases">
        <title>Genome Sequence of Lecanicillium fungicola.</title>
        <authorList>
            <person name="Buettner E."/>
        </authorList>
    </citation>
    <scope>NUCLEOTIDE SEQUENCE</scope>
    <source>
        <strain evidence="1">Babe33</strain>
    </source>
</reference>
<sequence length="80" mass="8503">MQNAPGGDVPQTINLTSSDIDKETAPHDAPGSESKHEPGSDNEAAAGAHPTFKGKAKKPLRFHLAFLSLLVMVFIVCYAQ</sequence>
<evidence type="ECO:0000313" key="2">
    <source>
        <dbReference type="Proteomes" id="UP001143910"/>
    </source>
</evidence>
<gene>
    <name evidence="1" type="ORF">NQ176_g6918</name>
</gene>
<evidence type="ECO:0000313" key="1">
    <source>
        <dbReference type="EMBL" id="KAJ2972864.1"/>
    </source>
</evidence>
<protein>
    <submittedName>
        <fullName evidence="1">Uncharacterized protein</fullName>
    </submittedName>
</protein>
<comment type="caution">
    <text evidence="1">The sequence shown here is derived from an EMBL/GenBank/DDBJ whole genome shotgun (WGS) entry which is preliminary data.</text>
</comment>
<keyword evidence="2" id="KW-1185">Reference proteome</keyword>